<gene>
    <name evidence="1" type="ORF">OKA104_LOCUS53568</name>
</gene>
<dbReference type="Proteomes" id="UP000663881">
    <property type="component" value="Unassembled WGS sequence"/>
</dbReference>
<dbReference type="GO" id="GO:0030833">
    <property type="term" value="P:regulation of actin filament polymerization"/>
    <property type="evidence" value="ECO:0007669"/>
    <property type="project" value="InterPro"/>
</dbReference>
<comment type="caution">
    <text evidence="1">The sequence shown here is derived from an EMBL/GenBank/DDBJ whole genome shotgun (WGS) entry which is preliminary data.</text>
</comment>
<dbReference type="GO" id="GO:0031267">
    <property type="term" value="F:small GTPase binding"/>
    <property type="evidence" value="ECO:0007669"/>
    <property type="project" value="InterPro"/>
</dbReference>
<dbReference type="InterPro" id="IPR008081">
    <property type="entry name" value="Cytoplasmic_FMR1-int"/>
</dbReference>
<organism evidence="1 2">
    <name type="scientific">Adineta steineri</name>
    <dbReference type="NCBI Taxonomy" id="433720"/>
    <lineage>
        <taxon>Eukaryota</taxon>
        <taxon>Metazoa</taxon>
        <taxon>Spiralia</taxon>
        <taxon>Gnathifera</taxon>
        <taxon>Rotifera</taxon>
        <taxon>Eurotatoria</taxon>
        <taxon>Bdelloidea</taxon>
        <taxon>Adinetida</taxon>
        <taxon>Adinetidae</taxon>
        <taxon>Adineta</taxon>
    </lineage>
</organism>
<name>A0A820RTE0_9BILA</name>
<dbReference type="EMBL" id="CAJOAY010033639">
    <property type="protein sequence ID" value="CAF4439976.1"/>
    <property type="molecule type" value="Genomic_DNA"/>
</dbReference>
<protein>
    <submittedName>
        <fullName evidence="1">Uncharacterized protein</fullName>
    </submittedName>
</protein>
<dbReference type="AlphaFoldDB" id="A0A820RTE0"/>
<evidence type="ECO:0000313" key="2">
    <source>
        <dbReference type="Proteomes" id="UP000663881"/>
    </source>
</evidence>
<proteinExistence type="predicted"/>
<dbReference type="PANTHER" id="PTHR12195">
    <property type="entry name" value="CYTOPLASMIC FMR1-INTERACTING PROTEIN-RELATED"/>
    <property type="match status" value="1"/>
</dbReference>
<feature type="non-terminal residue" evidence="1">
    <location>
        <position position="1"/>
    </location>
</feature>
<reference evidence="1" key="1">
    <citation type="submission" date="2021-02" db="EMBL/GenBank/DDBJ databases">
        <authorList>
            <person name="Nowell W R."/>
        </authorList>
    </citation>
    <scope>NUCLEOTIDE SEQUENCE</scope>
</reference>
<sequence>IIHYPALQDVFHCFRELGNAILFFIMIEQSLSQEEIKDLLQAAPFQNLIPRPYAKEGESLEAKIRRLEAKYAAMSLVNIIKKLGTEKQGKLV</sequence>
<accession>A0A820RTE0</accession>
<dbReference type="Pfam" id="PF05994">
    <property type="entry name" value="FragX_IP"/>
    <property type="match status" value="1"/>
</dbReference>
<evidence type="ECO:0000313" key="1">
    <source>
        <dbReference type="EMBL" id="CAF4439976.1"/>
    </source>
</evidence>
<feature type="non-terminal residue" evidence="1">
    <location>
        <position position="92"/>
    </location>
</feature>